<accession>A0ABD2JQB2</accession>
<proteinExistence type="predicted"/>
<dbReference type="SUPFAM" id="SSF53448">
    <property type="entry name" value="Nucleotide-diphospho-sugar transferases"/>
    <property type="match status" value="1"/>
</dbReference>
<comment type="caution">
    <text evidence="1">The sequence shown here is derived from an EMBL/GenBank/DDBJ whole genome shotgun (WGS) entry which is preliminary data.</text>
</comment>
<protein>
    <recommendedName>
        <fullName evidence="3">MobA-like NTP transferase domain-containing protein</fullName>
    </recommendedName>
</protein>
<evidence type="ECO:0000313" key="1">
    <source>
        <dbReference type="EMBL" id="KAL3092810.1"/>
    </source>
</evidence>
<evidence type="ECO:0000313" key="2">
    <source>
        <dbReference type="Proteomes" id="UP001620626"/>
    </source>
</evidence>
<name>A0ABD2JQB2_9BILA</name>
<dbReference type="AlphaFoldDB" id="A0ABD2JQB2"/>
<dbReference type="Gene3D" id="3.90.550.10">
    <property type="entry name" value="Spore Coat Polysaccharide Biosynthesis Protein SpsA, Chain A"/>
    <property type="match status" value="1"/>
</dbReference>
<organism evidence="1 2">
    <name type="scientific">Heterodera trifolii</name>
    <dbReference type="NCBI Taxonomy" id="157864"/>
    <lineage>
        <taxon>Eukaryota</taxon>
        <taxon>Metazoa</taxon>
        <taxon>Ecdysozoa</taxon>
        <taxon>Nematoda</taxon>
        <taxon>Chromadorea</taxon>
        <taxon>Rhabditida</taxon>
        <taxon>Tylenchina</taxon>
        <taxon>Tylenchomorpha</taxon>
        <taxon>Tylenchoidea</taxon>
        <taxon>Heteroderidae</taxon>
        <taxon>Heteroderinae</taxon>
        <taxon>Heterodera</taxon>
    </lineage>
</organism>
<gene>
    <name evidence="1" type="ORF">niasHT_030413</name>
</gene>
<dbReference type="Proteomes" id="UP001620626">
    <property type="component" value="Unassembled WGS sequence"/>
</dbReference>
<dbReference type="EMBL" id="JBICBT010000920">
    <property type="protein sequence ID" value="KAL3092810.1"/>
    <property type="molecule type" value="Genomic_DNA"/>
</dbReference>
<dbReference type="InterPro" id="IPR029044">
    <property type="entry name" value="Nucleotide-diphossugar_trans"/>
</dbReference>
<sequence>MNAIAEGRVAAVVLAGGQASRLGYAQPKGVLPLGTRGLERAKKAVGAHLAGDDQRHQYVAVRLHIIAICRETKLSLDQIIVFSKKETPVFDFDGNILKTRTELATATASNPFYQTLYGINPNLFTAKMQQPKLLCHFRALSNEEKEGFAYKLKLAKLDDFAGLNTALKRALEPKLPCTDTQPISDEHCFIRSRRPSLSMNAIAEECRHLTLMGTFYENPH</sequence>
<evidence type="ECO:0008006" key="3">
    <source>
        <dbReference type="Google" id="ProtNLM"/>
    </source>
</evidence>
<reference evidence="1 2" key="1">
    <citation type="submission" date="2024-10" db="EMBL/GenBank/DDBJ databases">
        <authorList>
            <person name="Kim D."/>
        </authorList>
    </citation>
    <scope>NUCLEOTIDE SEQUENCE [LARGE SCALE GENOMIC DNA]</scope>
    <source>
        <strain evidence="1">BH-2024</strain>
    </source>
</reference>
<keyword evidence="2" id="KW-1185">Reference proteome</keyword>